<feature type="compositionally biased region" description="Basic and acidic residues" evidence="1">
    <location>
        <begin position="462"/>
        <end position="474"/>
    </location>
</feature>
<sequence>MSTSLATSSTPNTNPPPSISEFKFNFIGRPPGLLSRFSDTPAGEASQDVTYINGMDTDPEDGHTTSQPAAHTSTSEAAFAPPHLRTKRKSLLETLAGPEHATSGEAGSSSTNTFPSSQISAPTSHATPTAPLFAPAPPLPTLQVAFSNDSATSAAPTDALQLQYPASVRPSPTRDDANSGSASMPTPPQSHCAPASTPARIFSELRELSNRMSAELAHLPAAVDVAAAHDVAQSAVARAAQAREDLRSAHKTSQTTRAATQTAVATARTALREAEAAHESAESSCDVVYNATQTVEEAQRCANDALAMVTKMASQQTKWTSRVSLLHNDLARMNKCIGALQDAEFASSAGPTRDIARPQDGAAGLQGATSLQGAADQQGDADYGMPMDIDEDSKPRVVPRSREVSRQPPRRPSPASRQPPAATHQPPATSGQPSAAPHQHPAATQPAPSSSMSDALRQHHVQRQDGAARTHEQVQNRTDGAPVAPQQHNINNAHSTTLAQLAPSLPAEHPALQVDRPGERRLWGPQKRQEERAERQNREAAVASEAAEQASAQAVVTKATVDKEAATQREAAAMKAAAMKDAEDREKAARLAAEQAKAARLASEKEARQREAEQEQFAAERAAAEAHRAELLRQQVEMRAKIQEDKERANQHAVAEILAKRAQGMQSASPPASATAELKPTTPSPTSLVLNAPPSSSLSMKTTPYSPSVSTSTSGNYVAKQTLVPDGTKKKKTKAKEAKGVPSGNVKLGTETPPEDVVRAAELGLRTRTSPHGTSASTALPSKAALPPKPVVMIETRPMGAKHGGGAPPSASTNRQAADNIKPDRAASGAGLVKQEDAEPSLARPLASSGRPPQEGGAKKMPAPPVPTKTKSKQGQSATQQQQQKPPTPVQSQPKAVERRASTSSTTTRPSSTRPTASEATQNQSRPPSAASSSRSQPVAAPKPADRRRPQPNANANASQSTAPKSVWPPASQSVPRGPRTPPLPPPPSASTSTAGTGSWGAQAAGGQLASPYTSEPYSVRARPAPALRTDKFAPLSPSRDLDLQIGPPNPSPTIRREDRHYSPGPLVYSRPSDPSGSVSWPPNSPTRAYSPDEYRHPSGYTTGQKRPREADYDERPAQRSRTQSGSGRRDWSPIPQSIPRGTFAPPQAAERVYEPVSPPTSWDASYDDRRSSYERPYHNGDGYYNDYSLSPPHDARGHDMSYESDYDARGGTSDYIPPAMPQGSNKGSLEARLGGRAPPKQGKGRGGHNNSTNNSNSNRGKGRGGKASLSNRISEPSLLARMSSA</sequence>
<feature type="compositionally biased region" description="Basic and acidic residues" evidence="1">
    <location>
        <begin position="602"/>
        <end position="613"/>
    </location>
</feature>
<feature type="compositionally biased region" description="Polar residues" evidence="1">
    <location>
        <begin position="1073"/>
        <end position="1088"/>
    </location>
</feature>
<gene>
    <name evidence="2" type="ORF">BD626DRAFT_512045</name>
</gene>
<feature type="compositionally biased region" description="Low complexity" evidence="1">
    <location>
        <begin position="990"/>
        <end position="1012"/>
    </location>
</feature>
<feature type="compositionally biased region" description="Low complexity" evidence="1">
    <location>
        <begin position="702"/>
        <end position="714"/>
    </location>
</feature>
<reference evidence="2 3" key="1">
    <citation type="journal article" date="2019" name="New Phytol.">
        <title>Comparative genomics reveals unique wood-decay strategies and fruiting body development in the Schizophyllaceae.</title>
        <authorList>
            <person name="Almasi E."/>
            <person name="Sahu N."/>
            <person name="Krizsan K."/>
            <person name="Balint B."/>
            <person name="Kovacs G.M."/>
            <person name="Kiss B."/>
            <person name="Cseklye J."/>
            <person name="Drula E."/>
            <person name="Henrissat B."/>
            <person name="Nagy I."/>
            <person name="Chovatia M."/>
            <person name="Adam C."/>
            <person name="LaButti K."/>
            <person name="Lipzen A."/>
            <person name="Riley R."/>
            <person name="Grigoriev I.V."/>
            <person name="Nagy L.G."/>
        </authorList>
    </citation>
    <scope>NUCLEOTIDE SEQUENCE [LARGE SCALE GENOMIC DNA]</scope>
    <source>
        <strain evidence="2 3">NL-1724</strain>
    </source>
</reference>
<dbReference type="OrthoDB" id="10593571at2759"/>
<feature type="region of interest" description="Disordered" evidence="1">
    <location>
        <begin position="99"/>
        <end position="135"/>
    </location>
</feature>
<feature type="compositionally biased region" description="Low complexity" evidence="1">
    <location>
        <begin position="774"/>
        <end position="786"/>
    </location>
</feature>
<feature type="compositionally biased region" description="Polar residues" evidence="1">
    <location>
        <begin position="952"/>
        <end position="964"/>
    </location>
</feature>
<feature type="region of interest" description="Disordered" evidence="1">
    <location>
        <begin position="1"/>
        <end position="83"/>
    </location>
</feature>
<accession>A0A550C0G2</accession>
<feature type="compositionally biased region" description="Pro residues" evidence="1">
    <location>
        <begin position="979"/>
        <end position="989"/>
    </location>
</feature>
<feature type="compositionally biased region" description="Low complexity" evidence="1">
    <location>
        <begin position="873"/>
        <end position="895"/>
    </location>
</feature>
<feature type="region of interest" description="Disordered" evidence="1">
    <location>
        <begin position="600"/>
        <end position="622"/>
    </location>
</feature>
<feature type="compositionally biased region" description="Basic and acidic residues" evidence="1">
    <location>
        <begin position="1167"/>
        <end position="1179"/>
    </location>
</feature>
<proteinExistence type="predicted"/>
<comment type="caution">
    <text evidence="2">The sequence shown here is derived from an EMBL/GenBank/DDBJ whole genome shotgun (WGS) entry which is preliminary data.</text>
</comment>
<dbReference type="Proteomes" id="UP000320762">
    <property type="component" value="Unassembled WGS sequence"/>
</dbReference>
<feature type="compositionally biased region" description="Low complexity" evidence="1">
    <location>
        <begin position="413"/>
        <end position="453"/>
    </location>
</feature>
<keyword evidence="3" id="KW-1185">Reference proteome</keyword>
<feature type="compositionally biased region" description="Polar residues" evidence="1">
    <location>
        <begin position="684"/>
        <end position="701"/>
    </location>
</feature>
<feature type="region of interest" description="Disordered" evidence="1">
    <location>
        <begin position="506"/>
        <end position="555"/>
    </location>
</feature>
<feature type="compositionally biased region" description="Polar residues" evidence="1">
    <location>
        <begin position="64"/>
        <end position="76"/>
    </location>
</feature>
<feature type="compositionally biased region" description="Low complexity" evidence="1">
    <location>
        <begin position="902"/>
        <end position="942"/>
    </location>
</feature>
<protein>
    <submittedName>
        <fullName evidence="2">Uncharacterized protein</fullName>
    </submittedName>
</protein>
<feature type="region of interest" description="Disordered" evidence="1">
    <location>
        <begin position="348"/>
        <end position="488"/>
    </location>
</feature>
<feature type="compositionally biased region" description="Low complexity" evidence="1">
    <location>
        <begin position="1249"/>
        <end position="1260"/>
    </location>
</feature>
<feature type="compositionally biased region" description="Low complexity" evidence="1">
    <location>
        <begin position="1"/>
        <end position="12"/>
    </location>
</feature>
<feature type="compositionally biased region" description="Basic and acidic residues" evidence="1">
    <location>
        <begin position="516"/>
        <end position="538"/>
    </location>
</feature>
<evidence type="ECO:0000256" key="1">
    <source>
        <dbReference type="SAM" id="MobiDB-lite"/>
    </source>
</evidence>
<feature type="compositionally biased region" description="Basic and acidic residues" evidence="1">
    <location>
        <begin position="1107"/>
        <end position="1118"/>
    </location>
</feature>
<evidence type="ECO:0000313" key="2">
    <source>
        <dbReference type="EMBL" id="TRM58273.1"/>
    </source>
</evidence>
<evidence type="ECO:0000313" key="3">
    <source>
        <dbReference type="Proteomes" id="UP000320762"/>
    </source>
</evidence>
<feature type="compositionally biased region" description="Polar residues" evidence="1">
    <location>
        <begin position="105"/>
        <end position="125"/>
    </location>
</feature>
<dbReference type="STRING" id="97359.A0A550C0G2"/>
<feature type="region of interest" description="Disordered" evidence="1">
    <location>
        <begin position="153"/>
        <end position="195"/>
    </location>
</feature>
<dbReference type="EMBL" id="VDMD01000037">
    <property type="protein sequence ID" value="TRM58273.1"/>
    <property type="molecule type" value="Genomic_DNA"/>
</dbReference>
<feature type="compositionally biased region" description="Low complexity" evidence="1">
    <location>
        <begin position="539"/>
        <end position="555"/>
    </location>
</feature>
<feature type="region of interest" description="Disordered" evidence="1">
    <location>
        <begin position="660"/>
        <end position="1286"/>
    </location>
</feature>
<feature type="compositionally biased region" description="Basic and acidic residues" evidence="1">
    <location>
        <begin position="392"/>
        <end position="405"/>
    </location>
</feature>
<organism evidence="2 3">
    <name type="scientific">Schizophyllum amplum</name>
    <dbReference type="NCBI Taxonomy" id="97359"/>
    <lineage>
        <taxon>Eukaryota</taxon>
        <taxon>Fungi</taxon>
        <taxon>Dikarya</taxon>
        <taxon>Basidiomycota</taxon>
        <taxon>Agaricomycotina</taxon>
        <taxon>Agaricomycetes</taxon>
        <taxon>Agaricomycetidae</taxon>
        <taxon>Agaricales</taxon>
        <taxon>Schizophyllaceae</taxon>
        <taxon>Schizophyllum</taxon>
    </lineage>
</organism>
<name>A0A550C0G2_9AGAR</name>